<feature type="domain" description="Polymerase nucleotidyl transferase" evidence="1">
    <location>
        <begin position="14"/>
        <end position="67"/>
    </location>
</feature>
<dbReference type="Pfam" id="PF01909">
    <property type="entry name" value="NTP_transf_2"/>
    <property type="match status" value="1"/>
</dbReference>
<dbReference type="Gene3D" id="3.30.460.10">
    <property type="entry name" value="Beta Polymerase, domain 2"/>
    <property type="match status" value="1"/>
</dbReference>
<dbReference type="PANTHER" id="PTHR43449:SF1">
    <property type="entry name" value="POLYMERASE BETA NUCLEOTIDYLTRANSFERASE DOMAIN-CONTAINING PROTEIN"/>
    <property type="match status" value="1"/>
</dbReference>
<accession>A0A2M7ANS6</accession>
<evidence type="ECO:0000313" key="2">
    <source>
        <dbReference type="EMBL" id="PIU69022.1"/>
    </source>
</evidence>
<dbReference type="EMBL" id="PEWD01000035">
    <property type="protein sequence ID" value="PIU69022.1"/>
    <property type="molecule type" value="Genomic_DNA"/>
</dbReference>
<dbReference type="SUPFAM" id="SSF81301">
    <property type="entry name" value="Nucleotidyltransferase"/>
    <property type="match status" value="1"/>
</dbReference>
<dbReference type="Proteomes" id="UP000229916">
    <property type="component" value="Unassembled WGS sequence"/>
</dbReference>
<evidence type="ECO:0000313" key="3">
    <source>
        <dbReference type="Proteomes" id="UP000229916"/>
    </source>
</evidence>
<dbReference type="InterPro" id="IPR002934">
    <property type="entry name" value="Polymerase_NTP_transf_dom"/>
</dbReference>
<organism evidence="2 3">
    <name type="scientific">candidate division WWE3 bacterium CG06_land_8_20_14_3_00_42_16</name>
    <dbReference type="NCBI Taxonomy" id="1975083"/>
    <lineage>
        <taxon>Bacteria</taxon>
        <taxon>Katanobacteria</taxon>
    </lineage>
</organism>
<comment type="caution">
    <text evidence="2">The sequence shown here is derived from an EMBL/GenBank/DDBJ whole genome shotgun (WGS) entry which is preliminary data.</text>
</comment>
<proteinExistence type="predicted"/>
<dbReference type="AlphaFoldDB" id="A0A2M7ANS6"/>
<dbReference type="CDD" id="cd05403">
    <property type="entry name" value="NT_KNTase_like"/>
    <property type="match status" value="1"/>
</dbReference>
<sequence length="113" mass="13216">MDRKGNYRKVKQVINEFARELQKQIKVEKIILFGSYAKGNIHADSDIDLVILSSDFAKMDYWKRVKIMARARQNYEFPMDYFGYTLHEFETASPLSTLGEIKETGRVVFPSKD</sequence>
<evidence type="ECO:0000259" key="1">
    <source>
        <dbReference type="Pfam" id="PF01909"/>
    </source>
</evidence>
<gene>
    <name evidence="2" type="ORF">COS81_01585</name>
</gene>
<reference evidence="3" key="1">
    <citation type="submission" date="2017-09" db="EMBL/GenBank/DDBJ databases">
        <title>Depth-based differentiation of microbial function through sediment-hosted aquifers and enrichment of novel symbionts in the deep terrestrial subsurface.</title>
        <authorList>
            <person name="Probst A.J."/>
            <person name="Ladd B."/>
            <person name="Jarett J.K."/>
            <person name="Geller-Mcgrath D.E."/>
            <person name="Sieber C.M.K."/>
            <person name="Emerson J.B."/>
            <person name="Anantharaman K."/>
            <person name="Thomas B.C."/>
            <person name="Malmstrom R."/>
            <person name="Stieglmeier M."/>
            <person name="Klingl A."/>
            <person name="Woyke T."/>
            <person name="Ryan C.M."/>
            <person name="Banfield J.F."/>
        </authorList>
    </citation>
    <scope>NUCLEOTIDE SEQUENCE [LARGE SCALE GENOMIC DNA]</scope>
</reference>
<name>A0A2M7ANS6_UNCKA</name>
<protein>
    <recommendedName>
        <fullName evidence="1">Polymerase nucleotidyl transferase domain-containing protein</fullName>
    </recommendedName>
</protein>
<dbReference type="GO" id="GO:0016779">
    <property type="term" value="F:nucleotidyltransferase activity"/>
    <property type="evidence" value="ECO:0007669"/>
    <property type="project" value="InterPro"/>
</dbReference>
<dbReference type="PANTHER" id="PTHR43449">
    <property type="entry name" value="NUCLEOTIDYLTRANSFERASE"/>
    <property type="match status" value="1"/>
</dbReference>
<dbReference type="InterPro" id="IPR043519">
    <property type="entry name" value="NT_sf"/>
</dbReference>